<evidence type="ECO:0000313" key="3">
    <source>
        <dbReference type="EMBL" id="SHN84648.1"/>
    </source>
</evidence>
<dbReference type="PANTHER" id="PTHR37017">
    <property type="entry name" value="AB HYDROLASE-1 DOMAIN-CONTAINING PROTEIN-RELATED"/>
    <property type="match status" value="1"/>
</dbReference>
<name>A0A1M7UNW5_9BRAD</name>
<dbReference type="InterPro" id="IPR000073">
    <property type="entry name" value="AB_hydrolase_1"/>
</dbReference>
<keyword evidence="4" id="KW-1185">Reference proteome</keyword>
<dbReference type="Pfam" id="PF12697">
    <property type="entry name" value="Abhydrolase_6"/>
    <property type="match status" value="1"/>
</dbReference>
<evidence type="ECO:0000256" key="1">
    <source>
        <dbReference type="SAM" id="SignalP"/>
    </source>
</evidence>
<dbReference type="PANTHER" id="PTHR37017:SF11">
    <property type="entry name" value="ESTERASE_LIPASE_THIOESTERASE DOMAIN-CONTAINING PROTEIN"/>
    <property type="match status" value="1"/>
</dbReference>
<keyword evidence="1" id="KW-0732">Signal</keyword>
<dbReference type="Proteomes" id="UP000184096">
    <property type="component" value="Chromosome I"/>
</dbReference>
<protein>
    <submittedName>
        <fullName evidence="3">Pimeloyl-ACP methyl ester carboxylesterase</fullName>
    </submittedName>
</protein>
<dbReference type="OrthoDB" id="9814966at2"/>
<feature type="signal peptide" evidence="1">
    <location>
        <begin position="1"/>
        <end position="23"/>
    </location>
</feature>
<accession>A0A1M7UNW5</accession>
<evidence type="ECO:0000313" key="4">
    <source>
        <dbReference type="Proteomes" id="UP000184096"/>
    </source>
</evidence>
<gene>
    <name evidence="3" type="ORF">SAMN05444170_5977</name>
</gene>
<dbReference type="EMBL" id="LT670849">
    <property type="protein sequence ID" value="SHN84648.1"/>
    <property type="molecule type" value="Genomic_DNA"/>
</dbReference>
<organism evidence="3 4">
    <name type="scientific">Bradyrhizobium erythrophlei</name>
    <dbReference type="NCBI Taxonomy" id="1437360"/>
    <lineage>
        <taxon>Bacteria</taxon>
        <taxon>Pseudomonadati</taxon>
        <taxon>Pseudomonadota</taxon>
        <taxon>Alphaproteobacteria</taxon>
        <taxon>Hyphomicrobiales</taxon>
        <taxon>Nitrobacteraceae</taxon>
        <taxon>Bradyrhizobium</taxon>
    </lineage>
</organism>
<reference evidence="4" key="1">
    <citation type="submission" date="2016-11" db="EMBL/GenBank/DDBJ databases">
        <authorList>
            <person name="Varghese N."/>
            <person name="Submissions S."/>
        </authorList>
    </citation>
    <scope>NUCLEOTIDE SEQUENCE [LARGE SCALE GENOMIC DNA]</scope>
    <source>
        <strain evidence="4">GAS401</strain>
    </source>
</reference>
<proteinExistence type="predicted"/>
<dbReference type="AlphaFoldDB" id="A0A1M7UNW5"/>
<sequence length="255" mass="27163">MSILRKTSAIALMIAVSGTMAHAQTKPAAKDVVIVHGALADGSGWRAIYDILNKDGFHVTIVQEPLTGLAEDVDATKRVIDQQAGPVVLVGHSYGGSVITEAGNDPKVSALVYVAALQPDKGEASGQLMSKFAAPNDAMRAATNRTAPDIKYFYIPAAKFRETYAADVPAAQAKFMSDSQQQLAEKAMAAPISEAAWHNKPSYAILTTKDRVVSPELQRWMYQRSGAKVTELAASHAVFVSQPEAVARVIEAAAK</sequence>
<dbReference type="SUPFAM" id="SSF53474">
    <property type="entry name" value="alpha/beta-Hydrolases"/>
    <property type="match status" value="1"/>
</dbReference>
<evidence type="ECO:0000259" key="2">
    <source>
        <dbReference type="Pfam" id="PF12697"/>
    </source>
</evidence>
<dbReference type="InterPro" id="IPR029058">
    <property type="entry name" value="AB_hydrolase_fold"/>
</dbReference>
<feature type="chain" id="PRO_5013201229" evidence="1">
    <location>
        <begin position="24"/>
        <end position="255"/>
    </location>
</feature>
<dbReference type="InterPro" id="IPR052897">
    <property type="entry name" value="Sec-Metab_Biosynth_Hydrolase"/>
</dbReference>
<feature type="domain" description="AB hydrolase-1" evidence="2">
    <location>
        <begin position="32"/>
        <end position="248"/>
    </location>
</feature>
<dbReference type="Gene3D" id="3.40.50.1820">
    <property type="entry name" value="alpha/beta hydrolase"/>
    <property type="match status" value="1"/>
</dbReference>